<dbReference type="AlphaFoldDB" id="A0A1Z2XN35"/>
<evidence type="ECO:0000313" key="5">
    <source>
        <dbReference type="Proteomes" id="UP000596035"/>
    </source>
</evidence>
<dbReference type="Proteomes" id="UP000596035">
    <property type="component" value="Chromosome"/>
</dbReference>
<organism evidence="3 5">
    <name type="scientific">Acutalibacter muris</name>
    <dbReference type="NCBI Taxonomy" id="1796620"/>
    <lineage>
        <taxon>Bacteria</taxon>
        <taxon>Bacillati</taxon>
        <taxon>Bacillota</taxon>
        <taxon>Clostridia</taxon>
        <taxon>Eubacteriales</taxon>
        <taxon>Acutalibacteraceae</taxon>
        <taxon>Acutalibacter</taxon>
    </lineage>
</organism>
<protein>
    <submittedName>
        <fullName evidence="3">Uncharacterized protein</fullName>
    </submittedName>
</protein>
<dbReference type="EMBL" id="CP065321">
    <property type="protein sequence ID" value="QQR29147.1"/>
    <property type="molecule type" value="Genomic_DNA"/>
</dbReference>
<dbReference type="KEGG" id="amur:ADH66_03870"/>
<evidence type="ECO:0000313" key="3">
    <source>
        <dbReference type="EMBL" id="QQR29147.1"/>
    </source>
</evidence>
<evidence type="ECO:0000313" key="2">
    <source>
        <dbReference type="EMBL" id="ASB39858.1"/>
    </source>
</evidence>
<reference evidence="4" key="2">
    <citation type="submission" date="2017-05" db="EMBL/GenBank/DDBJ databases">
        <title>Improved OligoMM genomes.</title>
        <authorList>
            <person name="Garzetti D."/>
        </authorList>
    </citation>
    <scope>NUCLEOTIDE SEQUENCE [LARGE SCALE GENOMIC DNA]</scope>
    <source>
        <strain evidence="4">KB18</strain>
    </source>
</reference>
<feature type="compositionally biased region" description="Basic and acidic residues" evidence="1">
    <location>
        <begin position="59"/>
        <end position="103"/>
    </location>
</feature>
<accession>A0A1Z2XN35</accession>
<feature type="region of interest" description="Disordered" evidence="1">
    <location>
        <begin position="59"/>
        <end position="106"/>
    </location>
</feature>
<reference evidence="2" key="1">
    <citation type="journal article" date="2017" name="Genome Announc.">
        <title>High-Quality Whole-Genome Sequences of the Oligo-Mouse-Microbiota Bacterial Community.</title>
        <authorList>
            <person name="Garzetti D."/>
            <person name="Brugiroux S."/>
            <person name="Bunk B."/>
            <person name="Pukall R."/>
            <person name="McCoy K.D."/>
            <person name="Macpherson A.J."/>
            <person name="Stecher B."/>
        </authorList>
    </citation>
    <scope>NUCLEOTIDE SEQUENCE</scope>
    <source>
        <strain evidence="2">KB18</strain>
    </source>
</reference>
<gene>
    <name evidence="2" type="ORF">ADH66_03870</name>
    <name evidence="3" type="ORF">I5Q82_13935</name>
</gene>
<proteinExistence type="predicted"/>
<dbReference type="EMBL" id="CP021422">
    <property type="protein sequence ID" value="ASB39858.1"/>
    <property type="molecule type" value="Genomic_DNA"/>
</dbReference>
<feature type="region of interest" description="Disordered" evidence="1">
    <location>
        <begin position="112"/>
        <end position="131"/>
    </location>
</feature>
<evidence type="ECO:0000313" key="4">
    <source>
        <dbReference type="Proteomes" id="UP000196710"/>
    </source>
</evidence>
<keyword evidence="4" id="KW-1185">Reference proteome</keyword>
<feature type="compositionally biased region" description="Low complexity" evidence="1">
    <location>
        <begin position="120"/>
        <end position="131"/>
    </location>
</feature>
<dbReference type="RefSeq" id="WP_066535489.1">
    <property type="nucleotide sequence ID" value="NZ_CP021422.1"/>
</dbReference>
<name>A0A1Z2XN35_9FIRM</name>
<reference evidence="3 5" key="3">
    <citation type="submission" date="2020-11" db="EMBL/GenBank/DDBJ databases">
        <title>Closed and high quality bacterial genomes of the OMM12 community.</title>
        <authorList>
            <person name="Marbouty M."/>
            <person name="Lamy-Besnier Q."/>
            <person name="Debarbieux L."/>
            <person name="Koszul R."/>
        </authorList>
    </citation>
    <scope>NUCLEOTIDE SEQUENCE [LARGE SCALE GENOMIC DNA]</scope>
    <source>
        <strain evidence="3 5">KB18</strain>
    </source>
</reference>
<dbReference type="Proteomes" id="UP000196710">
    <property type="component" value="Chromosome"/>
</dbReference>
<sequence>MNVQMMEGLLGTSSNITLAGTPMSVYRQASAEGDTEKMKRALGYTGECTEKAAKYQEKLDEGMEAEAKEEREKAKLEQEAALEKRREEQKRTEENAERDRPQETDLVQISQAAKAALKNSEPPEAVEPVASEPVIYTPAGEVSSALVEAEANLSFTA</sequence>
<evidence type="ECO:0000256" key="1">
    <source>
        <dbReference type="SAM" id="MobiDB-lite"/>
    </source>
</evidence>